<dbReference type="GO" id="GO:0043138">
    <property type="term" value="F:3'-5' DNA helicase activity"/>
    <property type="evidence" value="ECO:0007669"/>
    <property type="project" value="UniProtKB-EC"/>
</dbReference>
<dbReference type="InterPro" id="IPR014001">
    <property type="entry name" value="Helicase_ATP-bd"/>
</dbReference>
<evidence type="ECO:0000256" key="3">
    <source>
        <dbReference type="ARBA" id="ARBA00022741"/>
    </source>
</evidence>
<evidence type="ECO:0000259" key="18">
    <source>
        <dbReference type="PROSITE" id="PS51194"/>
    </source>
</evidence>
<dbReference type="InterPro" id="IPR012340">
    <property type="entry name" value="NA-bd_OB-fold"/>
</dbReference>
<dbReference type="Pfam" id="PF00271">
    <property type="entry name" value="Helicase_C"/>
    <property type="match status" value="1"/>
</dbReference>
<evidence type="ECO:0000256" key="15">
    <source>
        <dbReference type="ARBA" id="ARBA00049803"/>
    </source>
</evidence>
<dbReference type="InterPro" id="IPR011545">
    <property type="entry name" value="DEAD/DEAH_box_helicase_dom"/>
</dbReference>
<dbReference type="InterPro" id="IPR047112">
    <property type="entry name" value="RecG/Mfd"/>
</dbReference>
<dbReference type="InterPro" id="IPR001650">
    <property type="entry name" value="Helicase_C-like"/>
</dbReference>
<dbReference type="PROSITE" id="PS51194">
    <property type="entry name" value="HELICASE_CTER"/>
    <property type="match status" value="1"/>
</dbReference>
<keyword evidence="4" id="KW-0227">DNA damage</keyword>
<evidence type="ECO:0000256" key="6">
    <source>
        <dbReference type="ARBA" id="ARBA00022806"/>
    </source>
</evidence>
<evidence type="ECO:0000256" key="10">
    <source>
        <dbReference type="ARBA" id="ARBA00023204"/>
    </source>
</evidence>
<keyword evidence="9" id="KW-0233">DNA recombination</keyword>
<evidence type="ECO:0000259" key="17">
    <source>
        <dbReference type="PROSITE" id="PS51192"/>
    </source>
</evidence>
<comment type="caution">
    <text evidence="19">The sequence shown here is derived from an EMBL/GenBank/DDBJ whole genome shotgun (WGS) entry which is preliminary data.</text>
</comment>
<dbReference type="Pfam" id="PF00270">
    <property type="entry name" value="DEAD"/>
    <property type="match status" value="1"/>
</dbReference>
<evidence type="ECO:0000256" key="16">
    <source>
        <dbReference type="ARBA" id="ARBA00049819"/>
    </source>
</evidence>
<keyword evidence="8" id="KW-0238">DNA-binding</keyword>
<feature type="domain" description="Helicase ATP-binding" evidence="17">
    <location>
        <begin position="277"/>
        <end position="438"/>
    </location>
</feature>
<dbReference type="GO" id="GO:0006310">
    <property type="term" value="P:DNA recombination"/>
    <property type="evidence" value="ECO:0007669"/>
    <property type="project" value="UniProtKB-KW"/>
</dbReference>
<dbReference type="CDD" id="cd04488">
    <property type="entry name" value="RecG_wedge_OBF"/>
    <property type="match status" value="1"/>
</dbReference>
<dbReference type="NCBIfam" id="NF008168">
    <property type="entry name" value="PRK10917.2-2"/>
    <property type="match status" value="1"/>
</dbReference>
<evidence type="ECO:0000256" key="8">
    <source>
        <dbReference type="ARBA" id="ARBA00023125"/>
    </source>
</evidence>
<dbReference type="SUPFAM" id="SSF52540">
    <property type="entry name" value="P-loop containing nucleoside triphosphate hydrolases"/>
    <property type="match status" value="2"/>
</dbReference>
<evidence type="ECO:0000256" key="5">
    <source>
        <dbReference type="ARBA" id="ARBA00022801"/>
    </source>
</evidence>
<keyword evidence="11" id="KW-0413">Isomerase</keyword>
<keyword evidence="6 19" id="KW-0347">Helicase</keyword>
<dbReference type="EMBL" id="VSSQ01000012">
    <property type="protein sequence ID" value="MPL60527.1"/>
    <property type="molecule type" value="Genomic_DNA"/>
</dbReference>
<evidence type="ECO:0000256" key="7">
    <source>
        <dbReference type="ARBA" id="ARBA00022840"/>
    </source>
</evidence>
<name>A0A644T1Z4_9ZZZZ</name>
<keyword evidence="10" id="KW-0234">DNA repair</keyword>
<evidence type="ECO:0000256" key="14">
    <source>
        <dbReference type="ARBA" id="ARBA00048988"/>
    </source>
</evidence>
<reference evidence="19" key="1">
    <citation type="submission" date="2019-08" db="EMBL/GenBank/DDBJ databases">
        <authorList>
            <person name="Kucharzyk K."/>
            <person name="Murdoch R.W."/>
            <person name="Higgins S."/>
            <person name="Loffler F."/>
        </authorList>
    </citation>
    <scope>NUCLEOTIDE SEQUENCE</scope>
</reference>
<dbReference type="InterPro" id="IPR033454">
    <property type="entry name" value="RecG_wedge"/>
</dbReference>
<dbReference type="PANTHER" id="PTHR47964:SF1">
    <property type="entry name" value="ATP-DEPENDENT DNA HELICASE HOMOLOG RECG, CHLOROPLASTIC"/>
    <property type="match status" value="1"/>
</dbReference>
<dbReference type="SMART" id="SM00490">
    <property type="entry name" value="HELICc"/>
    <property type="match status" value="1"/>
</dbReference>
<keyword evidence="3" id="KW-0547">Nucleotide-binding</keyword>
<dbReference type="InterPro" id="IPR027417">
    <property type="entry name" value="P-loop_NTPase"/>
</dbReference>
<evidence type="ECO:0000256" key="2">
    <source>
        <dbReference type="ARBA" id="ARBA00017846"/>
    </source>
</evidence>
<comment type="catalytic activity">
    <reaction evidence="14">
        <text>ATP + H2O = ADP + phosphate + H(+)</text>
        <dbReference type="Rhea" id="RHEA:13065"/>
        <dbReference type="ChEBI" id="CHEBI:15377"/>
        <dbReference type="ChEBI" id="CHEBI:15378"/>
        <dbReference type="ChEBI" id="CHEBI:30616"/>
        <dbReference type="ChEBI" id="CHEBI:43474"/>
        <dbReference type="ChEBI" id="CHEBI:456216"/>
        <dbReference type="EC" id="5.6.2.4"/>
    </reaction>
</comment>
<dbReference type="PANTHER" id="PTHR47964">
    <property type="entry name" value="ATP-DEPENDENT DNA HELICASE HOMOLOG RECG, CHLOROPLASTIC"/>
    <property type="match status" value="1"/>
</dbReference>
<organism evidence="19">
    <name type="scientific">bioreactor metagenome</name>
    <dbReference type="NCBI Taxonomy" id="1076179"/>
    <lineage>
        <taxon>unclassified sequences</taxon>
        <taxon>metagenomes</taxon>
        <taxon>ecological metagenomes</taxon>
    </lineage>
</organism>
<comment type="catalytic activity">
    <reaction evidence="12">
        <text>Couples ATP hydrolysis with the unwinding of duplex DNA by translocating in the 3'-5' direction.</text>
        <dbReference type="EC" id="5.6.2.4"/>
    </reaction>
</comment>
<dbReference type="Pfam" id="PF19833">
    <property type="entry name" value="RecG_dom3_C"/>
    <property type="match status" value="1"/>
</dbReference>
<dbReference type="EC" id="5.6.2.4" evidence="13"/>
<evidence type="ECO:0000256" key="4">
    <source>
        <dbReference type="ARBA" id="ARBA00022763"/>
    </source>
</evidence>
<dbReference type="InterPro" id="IPR045562">
    <property type="entry name" value="RecG_dom3_C"/>
</dbReference>
<dbReference type="NCBIfam" id="NF008165">
    <property type="entry name" value="PRK10917.1-3"/>
    <property type="match status" value="1"/>
</dbReference>
<dbReference type="GO" id="GO:0006281">
    <property type="term" value="P:DNA repair"/>
    <property type="evidence" value="ECO:0007669"/>
    <property type="project" value="UniProtKB-KW"/>
</dbReference>
<proteinExistence type="inferred from homology"/>
<dbReference type="SUPFAM" id="SSF50249">
    <property type="entry name" value="Nucleic acid-binding proteins"/>
    <property type="match status" value="1"/>
</dbReference>
<accession>A0A644T1Z4</accession>
<dbReference type="Gene3D" id="2.40.50.140">
    <property type="entry name" value="Nucleic acid-binding proteins"/>
    <property type="match status" value="1"/>
</dbReference>
<evidence type="ECO:0000256" key="9">
    <source>
        <dbReference type="ARBA" id="ARBA00023172"/>
    </source>
</evidence>
<dbReference type="GO" id="GO:0016887">
    <property type="term" value="F:ATP hydrolysis activity"/>
    <property type="evidence" value="ECO:0007669"/>
    <property type="project" value="RHEA"/>
</dbReference>
<keyword evidence="5 19" id="KW-0378">Hydrolase</keyword>
<dbReference type="GO" id="GO:0003677">
    <property type="term" value="F:DNA binding"/>
    <property type="evidence" value="ECO:0007669"/>
    <property type="project" value="UniProtKB-KW"/>
</dbReference>
<dbReference type="CDD" id="cd17992">
    <property type="entry name" value="DEXHc_RecG"/>
    <property type="match status" value="1"/>
</dbReference>
<evidence type="ECO:0000256" key="13">
    <source>
        <dbReference type="ARBA" id="ARBA00034808"/>
    </source>
</evidence>
<keyword evidence="7" id="KW-0067">ATP-binding</keyword>
<dbReference type="InterPro" id="IPR004609">
    <property type="entry name" value="ATP-dep_DNA_helicase_RecG"/>
</dbReference>
<dbReference type="SMART" id="SM00487">
    <property type="entry name" value="DEXDc"/>
    <property type="match status" value="1"/>
</dbReference>
<evidence type="ECO:0000256" key="1">
    <source>
        <dbReference type="ARBA" id="ARBA00007504"/>
    </source>
</evidence>
<evidence type="ECO:0000256" key="12">
    <source>
        <dbReference type="ARBA" id="ARBA00034617"/>
    </source>
</evidence>
<dbReference type="PROSITE" id="PS51192">
    <property type="entry name" value="HELICASE_ATP_BIND_1"/>
    <property type="match status" value="1"/>
</dbReference>
<gene>
    <name evidence="19" type="primary">recG_1</name>
    <name evidence="19" type="ORF">SDC9_06088</name>
</gene>
<dbReference type="NCBIfam" id="TIGR00643">
    <property type="entry name" value="recG"/>
    <property type="match status" value="1"/>
</dbReference>
<dbReference type="GO" id="GO:0005524">
    <property type="term" value="F:ATP binding"/>
    <property type="evidence" value="ECO:0007669"/>
    <property type="project" value="UniProtKB-KW"/>
</dbReference>
<protein>
    <recommendedName>
        <fullName evidence="2">ATP-dependent DNA helicase RecG</fullName>
        <ecNumber evidence="13">5.6.2.4</ecNumber>
    </recommendedName>
    <alternativeName>
        <fullName evidence="15">DNA branch migration protein RecG</fullName>
    </alternativeName>
    <alternativeName>
        <fullName evidence="16">Probable DNA 3'-5' helicase RecG</fullName>
    </alternativeName>
</protein>
<feature type="domain" description="Helicase C-terminal" evidence="18">
    <location>
        <begin position="457"/>
        <end position="617"/>
    </location>
</feature>
<evidence type="ECO:0000256" key="11">
    <source>
        <dbReference type="ARBA" id="ARBA00023235"/>
    </source>
</evidence>
<comment type="similarity">
    <text evidence="1">Belongs to the helicase family. RecG subfamily.</text>
</comment>
<dbReference type="AlphaFoldDB" id="A0A644T1Z4"/>
<evidence type="ECO:0000313" key="19">
    <source>
        <dbReference type="EMBL" id="MPL60527.1"/>
    </source>
</evidence>
<dbReference type="Gene3D" id="3.40.50.300">
    <property type="entry name" value="P-loop containing nucleotide triphosphate hydrolases"/>
    <property type="match status" value="2"/>
</dbReference>
<sequence>MHDPWSKSIQYLKGVGPSKAGLLNKLGIFTIYDLIEHYPRRYEDRSILKPINALICGSVETFQAKVLNIIDTKPRPNMIITKARVQDKTGVANLVWFNQPYKKKSLKIGMDLIISGKVQMKFSQSEILNPEIETIDSSDLINTGRIVPIYPANENISQKWLRSLLWQILGNGQNKNDVEILPQAIVQQYALLDRYNAILNIHFPQDTDLLAKAHHRLAFEELYLLQCGLSYMKHKNKHRCIGIKHSQDGDLIKKIMSSLPFGLTNDQKHVLTEIKTDMEDTVAMQRLIQGDVGSGKTIVAALALAKTVENGFQGAMMAPTEILSEQHYESLTALFKPFGVRVALLTGRLAKHRRQEILQKIKQGQANIVVGTHALIQDDVEFNNLGLVVTDEQHRFGVLQRARLQQKGAMPDVLVMTATPIPRTLALTVYGDLDISSIRQLPPGRKPIRTFIRDSAARKRVYEFVSSEAGKGRQAYVVCPLVEESEKIEAQAAVTMYDELTSGYLKNIPCGLIHGKMNNKDKEAIMANFYSGQLKVLIATTVIEVGVNVPNATVMVIEGADRFGLAQLHQLRGRIGRGVHLSYCILISDTKNEDTKERLTILTKTNDGFMLAEEDLRLRGPGQFFGTRQHGMPDLKIADILKDTRILLEARKAVEWTLSTSDRFNLVRPALVKWFGSSYMMIFCH</sequence>
<dbReference type="Pfam" id="PF17191">
    <property type="entry name" value="RecG_wedge"/>
    <property type="match status" value="1"/>
</dbReference>